<dbReference type="CDD" id="cd04301">
    <property type="entry name" value="NAT_SF"/>
    <property type="match status" value="1"/>
</dbReference>
<dbReference type="Pfam" id="PF00583">
    <property type="entry name" value="Acetyltransf_1"/>
    <property type="match status" value="1"/>
</dbReference>
<proteinExistence type="predicted"/>
<dbReference type="Gene3D" id="3.40.630.30">
    <property type="match status" value="1"/>
</dbReference>
<dbReference type="PROSITE" id="PS51186">
    <property type="entry name" value="GNAT"/>
    <property type="match status" value="1"/>
</dbReference>
<accession>A0A146KA88</accession>
<dbReference type="AlphaFoldDB" id="A0A146KA88"/>
<dbReference type="InterPro" id="IPR051646">
    <property type="entry name" value="NatB_acetyltransferase_subunit"/>
</dbReference>
<keyword evidence="2" id="KW-0012">Acyltransferase</keyword>
<dbReference type="InterPro" id="IPR016181">
    <property type="entry name" value="Acyl_CoA_acyltransferase"/>
</dbReference>
<dbReference type="PANTHER" id="PTHR45910:SF1">
    <property type="entry name" value="N-ALPHA-ACETYLTRANSFERASE 20"/>
    <property type="match status" value="1"/>
</dbReference>
<evidence type="ECO:0000256" key="1">
    <source>
        <dbReference type="ARBA" id="ARBA00022679"/>
    </source>
</evidence>
<dbReference type="EMBL" id="GDID01002876">
    <property type="protein sequence ID" value="JAP93730.1"/>
    <property type="molecule type" value="Transcribed_RNA"/>
</dbReference>
<feature type="domain" description="N-acetyltransferase" evidence="3">
    <location>
        <begin position="1"/>
        <end position="145"/>
    </location>
</feature>
<gene>
    <name evidence="4" type="ORF">TPC1_13881</name>
</gene>
<dbReference type="GO" id="GO:0031416">
    <property type="term" value="C:NatB complex"/>
    <property type="evidence" value="ECO:0007669"/>
    <property type="project" value="TreeGrafter"/>
</dbReference>
<dbReference type="PANTHER" id="PTHR45910">
    <property type="entry name" value="N-ALPHA-ACETYLTRANSFERASE 20"/>
    <property type="match status" value="1"/>
</dbReference>
<evidence type="ECO:0000313" key="4">
    <source>
        <dbReference type="EMBL" id="JAP93730.1"/>
    </source>
</evidence>
<keyword evidence="1 4" id="KW-0808">Transferase</keyword>
<sequence>FRQMDIYDTLQFNNVNQDEFTATFTPDFYCDYLTHFPEQCYVSDSYKRIQGYMIGKDEAQNADYHIHVSAVTCAPEFRHQGLAKRLMNHLEVIGDAYGCKFCDLFVREKNQGANAFYDKLGYVIFRIVSKYYRTEDAYDKRKCLKADPEKNSIKGAGRTIKEWVDYQW</sequence>
<dbReference type="SUPFAM" id="SSF55729">
    <property type="entry name" value="Acyl-CoA N-acyltransferases (Nat)"/>
    <property type="match status" value="1"/>
</dbReference>
<evidence type="ECO:0000259" key="3">
    <source>
        <dbReference type="PROSITE" id="PS51186"/>
    </source>
</evidence>
<evidence type="ECO:0000256" key="2">
    <source>
        <dbReference type="ARBA" id="ARBA00023315"/>
    </source>
</evidence>
<organism evidence="4">
    <name type="scientific">Trepomonas sp. PC1</name>
    <dbReference type="NCBI Taxonomy" id="1076344"/>
    <lineage>
        <taxon>Eukaryota</taxon>
        <taxon>Metamonada</taxon>
        <taxon>Diplomonadida</taxon>
        <taxon>Hexamitidae</taxon>
        <taxon>Hexamitinae</taxon>
        <taxon>Trepomonas</taxon>
    </lineage>
</organism>
<name>A0A146KA88_9EUKA</name>
<protein>
    <submittedName>
        <fullName evidence="4">N-terminal acetyltransferase complex ARD1 subunit</fullName>
    </submittedName>
</protein>
<reference evidence="4" key="1">
    <citation type="submission" date="2015-07" db="EMBL/GenBank/DDBJ databases">
        <title>Adaptation to a free-living lifestyle via gene acquisitions in the diplomonad Trepomonas sp. PC1.</title>
        <authorList>
            <person name="Xu F."/>
            <person name="Jerlstrom-Hultqvist J."/>
            <person name="Kolisko M."/>
            <person name="Simpson A.G.B."/>
            <person name="Roger A.J."/>
            <person name="Svard S.G."/>
            <person name="Andersson J.O."/>
        </authorList>
    </citation>
    <scope>NUCLEOTIDE SEQUENCE</scope>
    <source>
        <strain evidence="4">PC1</strain>
    </source>
</reference>
<dbReference type="GO" id="GO:0004596">
    <property type="term" value="F:protein-N-terminal amino-acid acetyltransferase activity"/>
    <property type="evidence" value="ECO:0007669"/>
    <property type="project" value="TreeGrafter"/>
</dbReference>
<feature type="non-terminal residue" evidence="4">
    <location>
        <position position="1"/>
    </location>
</feature>
<dbReference type="InterPro" id="IPR000182">
    <property type="entry name" value="GNAT_dom"/>
</dbReference>